<feature type="region of interest" description="Disordered" evidence="1">
    <location>
        <begin position="29"/>
        <end position="52"/>
    </location>
</feature>
<dbReference type="Pfam" id="PF00161">
    <property type="entry name" value="RIP"/>
    <property type="match status" value="1"/>
</dbReference>
<comment type="caution">
    <text evidence="2">The sequence shown here is derived from an EMBL/GenBank/DDBJ whole genome shotgun (WGS) entry which is preliminary data.</text>
</comment>
<dbReference type="InterPro" id="IPR001574">
    <property type="entry name" value="Ribosome_inactivat_prot"/>
</dbReference>
<dbReference type="InterPro" id="IPR036041">
    <property type="entry name" value="Ribosome-inact_prot_sf"/>
</dbReference>
<dbReference type="RefSeq" id="WP_344641219.1">
    <property type="nucleotide sequence ID" value="NZ_BAAATR010000069.1"/>
</dbReference>
<organism evidence="2 3">
    <name type="scientific">Kitasatospora cystarginea</name>
    <dbReference type="NCBI Taxonomy" id="58350"/>
    <lineage>
        <taxon>Bacteria</taxon>
        <taxon>Bacillati</taxon>
        <taxon>Actinomycetota</taxon>
        <taxon>Actinomycetes</taxon>
        <taxon>Kitasatosporales</taxon>
        <taxon>Streptomycetaceae</taxon>
        <taxon>Kitasatospora</taxon>
    </lineage>
</organism>
<gene>
    <name evidence="2" type="ORF">GCM10010430_77090</name>
</gene>
<name>A0ABN3F063_9ACTN</name>
<reference evidence="2 3" key="1">
    <citation type="journal article" date="2019" name="Int. J. Syst. Evol. Microbiol.">
        <title>The Global Catalogue of Microorganisms (GCM) 10K type strain sequencing project: providing services to taxonomists for standard genome sequencing and annotation.</title>
        <authorList>
            <consortium name="The Broad Institute Genomics Platform"/>
            <consortium name="The Broad Institute Genome Sequencing Center for Infectious Disease"/>
            <person name="Wu L."/>
            <person name="Ma J."/>
        </authorList>
    </citation>
    <scope>NUCLEOTIDE SEQUENCE [LARGE SCALE GENOMIC DNA]</scope>
    <source>
        <strain evidence="2 3">JCM 7356</strain>
    </source>
</reference>
<dbReference type="Proteomes" id="UP001500305">
    <property type="component" value="Unassembled WGS sequence"/>
</dbReference>
<keyword evidence="3" id="KW-1185">Reference proteome</keyword>
<sequence length="143" mass="15086">MVSAWFSSWEERCRAGRGCSTWRRRQALARGAHRQTRAQPAPGAGPGAGNTAEASFGGAYTGLPAYAGVDRGNFPHDYSDIVGAVEQLAYVTNPSGARPTEAISSGRRGRCCLLIQATSEAARFYDINGVFRAAMIGASTITG</sequence>
<dbReference type="EMBL" id="BAAATR010000069">
    <property type="protein sequence ID" value="GAA2279657.1"/>
    <property type="molecule type" value="Genomic_DNA"/>
</dbReference>
<evidence type="ECO:0000313" key="2">
    <source>
        <dbReference type="EMBL" id="GAA2279657.1"/>
    </source>
</evidence>
<protein>
    <submittedName>
        <fullName evidence="2">Uncharacterized protein</fullName>
    </submittedName>
</protein>
<dbReference type="SUPFAM" id="SSF56371">
    <property type="entry name" value="Ribosome inactivating proteins (RIP)"/>
    <property type="match status" value="1"/>
</dbReference>
<dbReference type="Gene3D" id="3.40.420.10">
    <property type="entry name" value="Ricin (A subunit), domain 1"/>
    <property type="match status" value="1"/>
</dbReference>
<accession>A0ABN3F063</accession>
<dbReference type="InterPro" id="IPR016138">
    <property type="entry name" value="Ribosome_inactivat_prot_sub1"/>
</dbReference>
<proteinExistence type="predicted"/>
<evidence type="ECO:0000313" key="3">
    <source>
        <dbReference type="Proteomes" id="UP001500305"/>
    </source>
</evidence>
<evidence type="ECO:0000256" key="1">
    <source>
        <dbReference type="SAM" id="MobiDB-lite"/>
    </source>
</evidence>